<evidence type="ECO:0000313" key="3">
    <source>
        <dbReference type="Proteomes" id="UP001500575"/>
    </source>
</evidence>
<comment type="caution">
    <text evidence="2">The sequence shown here is derived from an EMBL/GenBank/DDBJ whole genome shotgun (WGS) entry which is preliminary data.</text>
</comment>
<dbReference type="Proteomes" id="UP001500575">
    <property type="component" value="Unassembled WGS sequence"/>
</dbReference>
<sequence length="117" mass="13120">MSEERPWGSWHVVEVGDGYKVKRIVVKPHARLSYQTHEHRSEHWVVVTGTATCTIEGETVVVRAGGSVDVGVQHAHRIANVHDDELVIIEVQRGPYLGEDDIVRLQDDYGRNEAGAR</sequence>
<feature type="domain" description="Mannose-6-phosphate isomerase type II C-terminal" evidence="1">
    <location>
        <begin position="5"/>
        <end position="107"/>
    </location>
</feature>
<proteinExistence type="predicted"/>
<dbReference type="PANTHER" id="PTHR46390">
    <property type="entry name" value="MANNOSE-1-PHOSPHATE GUANYLYLTRANSFERASE"/>
    <property type="match status" value="1"/>
</dbReference>
<dbReference type="Pfam" id="PF01050">
    <property type="entry name" value="MannoseP_isomer"/>
    <property type="match status" value="1"/>
</dbReference>
<dbReference type="InterPro" id="IPR011051">
    <property type="entry name" value="RmlC_Cupin_sf"/>
</dbReference>
<dbReference type="InterPro" id="IPR051161">
    <property type="entry name" value="Mannose-6P_isomerase_type2"/>
</dbReference>
<dbReference type="CDD" id="cd02213">
    <property type="entry name" value="cupin_PMI_typeII_C"/>
    <property type="match status" value="1"/>
</dbReference>
<dbReference type="SUPFAM" id="SSF51182">
    <property type="entry name" value="RmlC-like cupins"/>
    <property type="match status" value="1"/>
</dbReference>
<reference evidence="2 3" key="1">
    <citation type="journal article" date="2019" name="Int. J. Syst. Evol. Microbiol.">
        <title>The Global Catalogue of Microorganisms (GCM) 10K type strain sequencing project: providing services to taxonomists for standard genome sequencing and annotation.</title>
        <authorList>
            <consortium name="The Broad Institute Genomics Platform"/>
            <consortium name="The Broad Institute Genome Sequencing Center for Infectious Disease"/>
            <person name="Wu L."/>
            <person name="Ma J."/>
        </authorList>
    </citation>
    <scope>NUCLEOTIDE SEQUENCE [LARGE SCALE GENOMIC DNA]</scope>
    <source>
        <strain evidence="2 3">JCM 16021</strain>
    </source>
</reference>
<name>A0ABN2YGF9_9ACTN</name>
<dbReference type="InterPro" id="IPR014710">
    <property type="entry name" value="RmlC-like_jellyroll"/>
</dbReference>
<dbReference type="RefSeq" id="WP_344304187.1">
    <property type="nucleotide sequence ID" value="NZ_BAAAQQ010000012.1"/>
</dbReference>
<organism evidence="2 3">
    <name type="scientific">Nocardioides bigeumensis</name>
    <dbReference type="NCBI Taxonomy" id="433657"/>
    <lineage>
        <taxon>Bacteria</taxon>
        <taxon>Bacillati</taxon>
        <taxon>Actinomycetota</taxon>
        <taxon>Actinomycetes</taxon>
        <taxon>Propionibacteriales</taxon>
        <taxon>Nocardioidaceae</taxon>
        <taxon>Nocardioides</taxon>
    </lineage>
</organism>
<evidence type="ECO:0000313" key="2">
    <source>
        <dbReference type="EMBL" id="GAA2127028.1"/>
    </source>
</evidence>
<dbReference type="InterPro" id="IPR001538">
    <property type="entry name" value="Man6P_isomerase-2_C"/>
</dbReference>
<dbReference type="PANTHER" id="PTHR46390:SF1">
    <property type="entry name" value="MANNOSE-1-PHOSPHATE GUANYLYLTRANSFERASE"/>
    <property type="match status" value="1"/>
</dbReference>
<accession>A0ABN2YGF9</accession>
<protein>
    <submittedName>
        <fullName evidence="2">Cupin domain-containing protein</fullName>
    </submittedName>
</protein>
<dbReference type="EMBL" id="BAAAQQ010000012">
    <property type="protein sequence ID" value="GAA2127028.1"/>
    <property type="molecule type" value="Genomic_DNA"/>
</dbReference>
<gene>
    <name evidence="2" type="ORF">GCM10009843_26030</name>
</gene>
<evidence type="ECO:0000259" key="1">
    <source>
        <dbReference type="Pfam" id="PF01050"/>
    </source>
</evidence>
<dbReference type="Gene3D" id="2.60.120.10">
    <property type="entry name" value="Jelly Rolls"/>
    <property type="match status" value="1"/>
</dbReference>
<keyword evidence="3" id="KW-1185">Reference proteome</keyword>